<evidence type="ECO:0000256" key="1">
    <source>
        <dbReference type="SAM" id="Phobius"/>
    </source>
</evidence>
<keyword evidence="1" id="KW-0472">Membrane</keyword>
<organism evidence="2 3">
    <name type="scientific">Daphnia magna</name>
    <dbReference type="NCBI Taxonomy" id="35525"/>
    <lineage>
        <taxon>Eukaryota</taxon>
        <taxon>Metazoa</taxon>
        <taxon>Ecdysozoa</taxon>
        <taxon>Arthropoda</taxon>
        <taxon>Crustacea</taxon>
        <taxon>Branchiopoda</taxon>
        <taxon>Diplostraca</taxon>
        <taxon>Cladocera</taxon>
        <taxon>Anomopoda</taxon>
        <taxon>Daphniidae</taxon>
        <taxon>Daphnia</taxon>
    </lineage>
</organism>
<keyword evidence="3" id="KW-1185">Reference proteome</keyword>
<name>A0A164GWJ1_9CRUS</name>
<dbReference type="Proteomes" id="UP000076858">
    <property type="component" value="Unassembled WGS sequence"/>
</dbReference>
<keyword evidence="1" id="KW-0812">Transmembrane</keyword>
<dbReference type="AlphaFoldDB" id="A0A164GWJ1"/>
<accession>A0A164GWJ1</accession>
<protein>
    <submittedName>
        <fullName evidence="2">Uncharacterized protein</fullName>
    </submittedName>
</protein>
<comment type="caution">
    <text evidence="2">The sequence shown here is derived from an EMBL/GenBank/DDBJ whole genome shotgun (WGS) entry which is preliminary data.</text>
</comment>
<sequence length="60" mass="6845">MFFTQFVPNSNSGCFLLPRFQISFIYAKCGNFLVFLVVNSFANETKSNKFTDAAMFSQLD</sequence>
<dbReference type="EMBL" id="LRGB01013621">
    <property type="protein sequence ID" value="KZR99439.1"/>
    <property type="molecule type" value="Genomic_DNA"/>
</dbReference>
<keyword evidence="1" id="KW-1133">Transmembrane helix</keyword>
<reference evidence="2 3" key="1">
    <citation type="submission" date="2016-03" db="EMBL/GenBank/DDBJ databases">
        <title>EvidentialGene: Evidence-directed Construction of Genes on Genomes.</title>
        <authorList>
            <person name="Gilbert D.G."/>
            <person name="Choi J.-H."/>
            <person name="Mockaitis K."/>
            <person name="Colbourne J."/>
            <person name="Pfrender M."/>
        </authorList>
    </citation>
    <scope>NUCLEOTIDE SEQUENCE [LARGE SCALE GENOMIC DNA]</scope>
    <source>
        <strain evidence="2 3">Xinb3</strain>
        <tissue evidence="2">Complete organism</tissue>
    </source>
</reference>
<evidence type="ECO:0000313" key="3">
    <source>
        <dbReference type="Proteomes" id="UP000076858"/>
    </source>
</evidence>
<proteinExistence type="predicted"/>
<gene>
    <name evidence="2" type="ORF">APZ42_004683</name>
</gene>
<evidence type="ECO:0000313" key="2">
    <source>
        <dbReference type="EMBL" id="KZR99439.1"/>
    </source>
</evidence>
<feature type="transmembrane region" description="Helical" evidence="1">
    <location>
        <begin position="20"/>
        <end position="42"/>
    </location>
</feature>